<keyword evidence="2" id="KW-1003">Cell membrane</keyword>
<evidence type="ECO:0000313" key="8">
    <source>
        <dbReference type="EMBL" id="MFD2909903.1"/>
    </source>
</evidence>
<dbReference type="Proteomes" id="UP001597549">
    <property type="component" value="Unassembled WGS sequence"/>
</dbReference>
<gene>
    <name evidence="8" type="ORF">ACFSX9_14290</name>
</gene>
<keyword evidence="9" id="KW-1185">Reference proteome</keyword>
<comment type="caution">
    <text evidence="8">The sequence shown here is derived from an EMBL/GenBank/DDBJ whole genome shotgun (WGS) entry which is preliminary data.</text>
</comment>
<feature type="transmembrane region" description="Helical" evidence="7">
    <location>
        <begin position="98"/>
        <end position="116"/>
    </location>
</feature>
<comment type="subcellular location">
    <subcellularLocation>
        <location evidence="1">Cell membrane</location>
        <topology evidence="1">Multi-pass membrane protein</topology>
    </subcellularLocation>
</comment>
<evidence type="ECO:0000256" key="4">
    <source>
        <dbReference type="ARBA" id="ARBA00022989"/>
    </source>
</evidence>
<dbReference type="InterPro" id="IPR017039">
    <property type="entry name" value="Virul_fac_BrkB"/>
</dbReference>
<dbReference type="PIRSF" id="PIRSF035875">
    <property type="entry name" value="RNase_BN"/>
    <property type="match status" value="1"/>
</dbReference>
<feature type="transmembrane region" description="Helical" evidence="7">
    <location>
        <begin position="181"/>
        <end position="209"/>
    </location>
</feature>
<feature type="transmembrane region" description="Helical" evidence="7">
    <location>
        <begin position="136"/>
        <end position="161"/>
    </location>
</feature>
<feature type="transmembrane region" description="Helical" evidence="7">
    <location>
        <begin position="221"/>
        <end position="241"/>
    </location>
</feature>
<dbReference type="PANTHER" id="PTHR30213:SF1">
    <property type="entry name" value="INNER MEMBRANE PROTEIN YHJD"/>
    <property type="match status" value="1"/>
</dbReference>
<evidence type="ECO:0000256" key="5">
    <source>
        <dbReference type="ARBA" id="ARBA00023136"/>
    </source>
</evidence>
<keyword evidence="6" id="KW-0175">Coiled coil</keyword>
<reference evidence="9" key="1">
    <citation type="journal article" date="2019" name="Int. J. Syst. Evol. Microbiol.">
        <title>The Global Catalogue of Microorganisms (GCM) 10K type strain sequencing project: providing services to taxonomists for standard genome sequencing and annotation.</title>
        <authorList>
            <consortium name="The Broad Institute Genomics Platform"/>
            <consortium name="The Broad Institute Genome Sequencing Center for Infectious Disease"/>
            <person name="Wu L."/>
            <person name="Ma J."/>
        </authorList>
    </citation>
    <scope>NUCLEOTIDE SEQUENCE [LARGE SCALE GENOMIC DNA]</scope>
    <source>
        <strain evidence="9">KCTC 52644</strain>
    </source>
</reference>
<dbReference type="RefSeq" id="WP_379808866.1">
    <property type="nucleotide sequence ID" value="NZ_JBHUOL010000022.1"/>
</dbReference>
<sequence length="330" mass="36857">MEEAQQSYFKDLWKVIRSTLSEFGEHKIMKKSAALAYTTVFSMAPLLMVLLYLIGIFWQTEAIEGEIFYQLRDFLGEQSAIQLQEIIKNIALANKSGFPALIGIGTLIIGATSVFAEIQDSINSIWGIRLKKRSSFWLYFKARLLSFGVIGSLGFILLASLGLSTILDSLNKKLFAHFSEAAVYSVFIGQTLVTLTIITLLFAVIFKILPDADITWKQVKVSSFTTAILFMVGKFLISFYISQSSLGTIYGAAGSLVIIMVWVYYSSVILYLGALFAKCYAIEFGSSIKPSKYAEIIHIVEVKLEATTLQDAKEEVDEINKKNEKEELSK</sequence>
<evidence type="ECO:0000313" key="9">
    <source>
        <dbReference type="Proteomes" id="UP001597549"/>
    </source>
</evidence>
<evidence type="ECO:0000256" key="7">
    <source>
        <dbReference type="SAM" id="Phobius"/>
    </source>
</evidence>
<evidence type="ECO:0000256" key="1">
    <source>
        <dbReference type="ARBA" id="ARBA00004651"/>
    </source>
</evidence>
<feature type="transmembrane region" description="Helical" evidence="7">
    <location>
        <begin position="247"/>
        <end position="272"/>
    </location>
</feature>
<dbReference type="PANTHER" id="PTHR30213">
    <property type="entry name" value="INNER MEMBRANE PROTEIN YHJD"/>
    <property type="match status" value="1"/>
</dbReference>
<dbReference type="NCBIfam" id="TIGR00765">
    <property type="entry name" value="yihY_not_rbn"/>
    <property type="match status" value="1"/>
</dbReference>
<keyword evidence="4 7" id="KW-1133">Transmembrane helix</keyword>
<name>A0ABW5ZCT2_9FLAO</name>
<organism evidence="8 9">
    <name type="scientific">Flavobacterium ardleyense</name>
    <dbReference type="NCBI Taxonomy" id="2038737"/>
    <lineage>
        <taxon>Bacteria</taxon>
        <taxon>Pseudomonadati</taxon>
        <taxon>Bacteroidota</taxon>
        <taxon>Flavobacteriia</taxon>
        <taxon>Flavobacteriales</taxon>
        <taxon>Flavobacteriaceae</taxon>
        <taxon>Flavobacterium</taxon>
    </lineage>
</organism>
<keyword evidence="5 7" id="KW-0472">Membrane</keyword>
<feature type="coiled-coil region" evidence="6">
    <location>
        <begin position="302"/>
        <end position="329"/>
    </location>
</feature>
<accession>A0ABW5ZCT2</accession>
<keyword evidence="3 7" id="KW-0812">Transmembrane</keyword>
<feature type="transmembrane region" description="Helical" evidence="7">
    <location>
        <begin position="34"/>
        <end position="58"/>
    </location>
</feature>
<proteinExistence type="predicted"/>
<evidence type="ECO:0000256" key="3">
    <source>
        <dbReference type="ARBA" id="ARBA00022692"/>
    </source>
</evidence>
<dbReference type="Pfam" id="PF03631">
    <property type="entry name" value="Virul_fac_BrkB"/>
    <property type="match status" value="1"/>
</dbReference>
<protein>
    <submittedName>
        <fullName evidence="8">YihY/virulence factor BrkB family protein</fullName>
    </submittedName>
</protein>
<evidence type="ECO:0000256" key="2">
    <source>
        <dbReference type="ARBA" id="ARBA00022475"/>
    </source>
</evidence>
<evidence type="ECO:0000256" key="6">
    <source>
        <dbReference type="SAM" id="Coils"/>
    </source>
</evidence>
<dbReference type="EMBL" id="JBHUOL010000022">
    <property type="protein sequence ID" value="MFD2909903.1"/>
    <property type="molecule type" value="Genomic_DNA"/>
</dbReference>